<sequence length="113" mass="12090">MSNFAVGVRSEADGSLVIHPHGALDADCAVQFRQTLVHAVRKLRPLRMIVDLVEVTAIDPINLGTLAALCDLADDHRVAVFLRNATPGLTGELRAAGVPPQRFGNDGVRLRTA</sequence>
<organism evidence="2 3">
    <name type="scientific">Paractinoplanes rhizophilus</name>
    <dbReference type="NCBI Taxonomy" id="1416877"/>
    <lineage>
        <taxon>Bacteria</taxon>
        <taxon>Bacillati</taxon>
        <taxon>Actinomycetota</taxon>
        <taxon>Actinomycetes</taxon>
        <taxon>Micromonosporales</taxon>
        <taxon>Micromonosporaceae</taxon>
        <taxon>Paractinoplanes</taxon>
    </lineage>
</organism>
<reference evidence="3" key="1">
    <citation type="journal article" date="2019" name="Int. J. Syst. Evol. Microbiol.">
        <title>The Global Catalogue of Microorganisms (GCM) 10K type strain sequencing project: providing services to taxonomists for standard genome sequencing and annotation.</title>
        <authorList>
            <consortium name="The Broad Institute Genomics Platform"/>
            <consortium name="The Broad Institute Genome Sequencing Center for Infectious Disease"/>
            <person name="Wu L."/>
            <person name="Ma J."/>
        </authorList>
    </citation>
    <scope>NUCLEOTIDE SEQUENCE [LARGE SCALE GENOMIC DNA]</scope>
    <source>
        <strain evidence="3">XZYJT-10</strain>
    </source>
</reference>
<evidence type="ECO:0000313" key="2">
    <source>
        <dbReference type="EMBL" id="MFC7279802.1"/>
    </source>
</evidence>
<proteinExistence type="predicted"/>
<dbReference type="Gene3D" id="3.30.750.24">
    <property type="entry name" value="STAS domain"/>
    <property type="match status" value="1"/>
</dbReference>
<name>A0ABW2I4T1_9ACTN</name>
<dbReference type="InterPro" id="IPR036513">
    <property type="entry name" value="STAS_dom_sf"/>
</dbReference>
<dbReference type="InterPro" id="IPR058548">
    <property type="entry name" value="MlaB-like_STAS"/>
</dbReference>
<keyword evidence="3" id="KW-1185">Reference proteome</keyword>
<evidence type="ECO:0000313" key="3">
    <source>
        <dbReference type="Proteomes" id="UP001596548"/>
    </source>
</evidence>
<feature type="domain" description="STAS" evidence="1">
    <location>
        <begin position="13"/>
        <end position="113"/>
    </location>
</feature>
<dbReference type="CDD" id="cd07043">
    <property type="entry name" value="STAS_anti-anti-sigma_factors"/>
    <property type="match status" value="1"/>
</dbReference>
<dbReference type="PROSITE" id="PS50801">
    <property type="entry name" value="STAS"/>
    <property type="match status" value="1"/>
</dbReference>
<evidence type="ECO:0000259" key="1">
    <source>
        <dbReference type="PROSITE" id="PS50801"/>
    </source>
</evidence>
<dbReference type="Pfam" id="PF13466">
    <property type="entry name" value="STAS_2"/>
    <property type="match status" value="1"/>
</dbReference>
<comment type="caution">
    <text evidence="2">The sequence shown here is derived from an EMBL/GenBank/DDBJ whole genome shotgun (WGS) entry which is preliminary data.</text>
</comment>
<gene>
    <name evidence="2" type="ORF">ACFQS1_38085</name>
</gene>
<dbReference type="InterPro" id="IPR002645">
    <property type="entry name" value="STAS_dom"/>
</dbReference>
<dbReference type="SUPFAM" id="SSF52091">
    <property type="entry name" value="SpoIIaa-like"/>
    <property type="match status" value="1"/>
</dbReference>
<dbReference type="EMBL" id="JBHTBJ010000061">
    <property type="protein sequence ID" value="MFC7279802.1"/>
    <property type="molecule type" value="Genomic_DNA"/>
</dbReference>
<accession>A0ABW2I4T1</accession>
<dbReference type="Proteomes" id="UP001596548">
    <property type="component" value="Unassembled WGS sequence"/>
</dbReference>
<protein>
    <submittedName>
        <fullName evidence="2">STAS domain-containing protein</fullName>
    </submittedName>
</protein>
<dbReference type="RefSeq" id="WP_378977478.1">
    <property type="nucleotide sequence ID" value="NZ_JBHTBJ010000061.1"/>
</dbReference>